<evidence type="ECO:0000256" key="1">
    <source>
        <dbReference type="SAM" id="SignalP"/>
    </source>
</evidence>
<dbReference type="Gene3D" id="2.30.40.10">
    <property type="entry name" value="Urease, subunit C, domain 1"/>
    <property type="match status" value="1"/>
</dbReference>
<dbReference type="Pfam" id="PF07969">
    <property type="entry name" value="Amidohydro_3"/>
    <property type="match status" value="1"/>
</dbReference>
<accession>A0ABV5ZB48</accession>
<dbReference type="Proteomes" id="UP001589628">
    <property type="component" value="Unassembled WGS sequence"/>
</dbReference>
<reference evidence="3 4" key="1">
    <citation type="submission" date="2024-09" db="EMBL/GenBank/DDBJ databases">
        <authorList>
            <person name="Sun Q."/>
            <person name="Mori K."/>
        </authorList>
    </citation>
    <scope>NUCLEOTIDE SEQUENCE [LARGE SCALE GENOMIC DNA]</scope>
    <source>
        <strain evidence="3 4">ATCC 51285</strain>
    </source>
</reference>
<proteinExistence type="predicted"/>
<dbReference type="PANTHER" id="PTHR22642:SF2">
    <property type="entry name" value="PROTEIN LONG AFTER FAR-RED 3"/>
    <property type="match status" value="1"/>
</dbReference>
<gene>
    <name evidence="3" type="ORF">ACFFLH_05400</name>
</gene>
<dbReference type="InterPro" id="IPR013108">
    <property type="entry name" value="Amidohydro_3"/>
</dbReference>
<sequence>MKKVLSALPLALLAQAVWATETVDLILHNARIYQGEAEPAQALVIGAGRILYVGSDSQARQWQQTQTELWDMQGALVLPGFIDAHNHVFEARAQLEPYCQLDEQANLSQQRAALQACQGDYPHGTWLQGGGHNLEALLEDDSGLTPRALLDEFFPHNPVVLMERTSHSVLANSQALALAGFTDDSADPQGGRLLRDEQGRLNGLLFDAAGDHLLELAWNAVADRPAFNLASLQAGLAELSQYGITTLGDGRLYWRRGWLETWQQLEQQGRLPVRALVRPWIYPDVPMAQQLPFLHQAYQADPERLLQVSQVKMYADGILINNSARTLAPYQFEWFPGTPYGFNYLDEASMRQWLAALAPLGYGAMIHVIGDAGAWQALNALASLPAEQRQACFLTHVEMLAEEDIPRLAALGVSADFQVGEEFAADPQQGWAADYVGQAGLDRMLPIAQVAASGANLVLSSDWDVNELNPLLTLSHALRLGERGLQSPHQAIAAYTLNAAKALGLEQITGSLAVGKSADLVVLDRDITQLNPQYWPQAQVELTLLQGRVQYQR</sequence>
<dbReference type="GO" id="GO:0016787">
    <property type="term" value="F:hydrolase activity"/>
    <property type="evidence" value="ECO:0007669"/>
    <property type="project" value="UniProtKB-KW"/>
</dbReference>
<evidence type="ECO:0000313" key="3">
    <source>
        <dbReference type="EMBL" id="MFB9885838.1"/>
    </source>
</evidence>
<dbReference type="PANTHER" id="PTHR22642">
    <property type="entry name" value="IMIDAZOLONEPROPIONASE"/>
    <property type="match status" value="1"/>
</dbReference>
<evidence type="ECO:0000313" key="4">
    <source>
        <dbReference type="Proteomes" id="UP001589628"/>
    </source>
</evidence>
<dbReference type="CDD" id="cd01300">
    <property type="entry name" value="YtcJ_like"/>
    <property type="match status" value="1"/>
</dbReference>
<protein>
    <submittedName>
        <fullName evidence="3">Amidohydrolase</fullName>
        <ecNumber evidence="3">3.5.-.-</ecNumber>
    </submittedName>
</protein>
<dbReference type="EMBL" id="JBHLZN010000001">
    <property type="protein sequence ID" value="MFB9885838.1"/>
    <property type="molecule type" value="Genomic_DNA"/>
</dbReference>
<feature type="chain" id="PRO_5047144869" evidence="1">
    <location>
        <begin position="20"/>
        <end position="553"/>
    </location>
</feature>
<dbReference type="Gene3D" id="3.20.20.140">
    <property type="entry name" value="Metal-dependent hydrolases"/>
    <property type="match status" value="1"/>
</dbReference>
<dbReference type="InterPro" id="IPR011059">
    <property type="entry name" value="Metal-dep_hydrolase_composite"/>
</dbReference>
<comment type="caution">
    <text evidence="3">The sequence shown here is derived from an EMBL/GenBank/DDBJ whole genome shotgun (WGS) entry which is preliminary data.</text>
</comment>
<name>A0ABV5ZB48_9GAMM</name>
<feature type="signal peptide" evidence="1">
    <location>
        <begin position="1"/>
        <end position="19"/>
    </location>
</feature>
<dbReference type="InterPro" id="IPR033932">
    <property type="entry name" value="YtcJ-like"/>
</dbReference>
<feature type="domain" description="Amidohydrolase 3" evidence="2">
    <location>
        <begin position="70"/>
        <end position="550"/>
    </location>
</feature>
<organism evidence="3 4">
    <name type="scientific">Balneatrix alpica</name>
    <dbReference type="NCBI Taxonomy" id="75684"/>
    <lineage>
        <taxon>Bacteria</taxon>
        <taxon>Pseudomonadati</taxon>
        <taxon>Pseudomonadota</taxon>
        <taxon>Gammaproteobacteria</taxon>
        <taxon>Oceanospirillales</taxon>
        <taxon>Balneatrichaceae</taxon>
        <taxon>Balneatrix</taxon>
    </lineage>
</organism>
<dbReference type="InterPro" id="IPR032466">
    <property type="entry name" value="Metal_Hydrolase"/>
</dbReference>
<dbReference type="SUPFAM" id="SSF51338">
    <property type="entry name" value="Composite domain of metallo-dependent hydrolases"/>
    <property type="match status" value="1"/>
</dbReference>
<dbReference type="SUPFAM" id="SSF51556">
    <property type="entry name" value="Metallo-dependent hydrolases"/>
    <property type="match status" value="1"/>
</dbReference>
<dbReference type="Gene3D" id="3.10.310.70">
    <property type="match status" value="1"/>
</dbReference>
<dbReference type="RefSeq" id="WP_027313895.1">
    <property type="nucleotide sequence ID" value="NZ_JBHLZN010000001.1"/>
</dbReference>
<keyword evidence="4" id="KW-1185">Reference proteome</keyword>
<keyword evidence="3" id="KW-0378">Hydrolase</keyword>
<dbReference type="EC" id="3.5.-.-" evidence="3"/>
<evidence type="ECO:0000259" key="2">
    <source>
        <dbReference type="Pfam" id="PF07969"/>
    </source>
</evidence>
<keyword evidence="1" id="KW-0732">Signal</keyword>